<dbReference type="Gene3D" id="1.10.472.10">
    <property type="entry name" value="Cyclin-like"/>
    <property type="match status" value="2"/>
</dbReference>
<dbReference type="GO" id="GO:0005634">
    <property type="term" value="C:nucleus"/>
    <property type="evidence" value="ECO:0007669"/>
    <property type="project" value="UniProtKB-SubCell"/>
</dbReference>
<feature type="domain" description="Cyclin-like" evidence="11">
    <location>
        <begin position="26"/>
        <end position="111"/>
    </location>
</feature>
<dbReference type="CDD" id="cd20553">
    <property type="entry name" value="CYCLIN_TFIIIB90_rpt1"/>
    <property type="match status" value="1"/>
</dbReference>
<dbReference type="Pfam" id="PF07741">
    <property type="entry name" value="BRF1"/>
    <property type="match status" value="1"/>
</dbReference>
<evidence type="ECO:0000256" key="9">
    <source>
        <dbReference type="ARBA" id="ARBA00023242"/>
    </source>
</evidence>
<name>A0A7J6WYD7_THATH</name>
<dbReference type="Proteomes" id="UP000554482">
    <property type="component" value="Unassembled WGS sequence"/>
</dbReference>
<keyword evidence="3" id="KW-0479">Metal-binding</keyword>
<dbReference type="SUPFAM" id="SSF47954">
    <property type="entry name" value="Cyclin-like"/>
    <property type="match status" value="2"/>
</dbReference>
<dbReference type="InterPro" id="IPR000812">
    <property type="entry name" value="TFIIB"/>
</dbReference>
<keyword evidence="8" id="KW-0804">Transcription</keyword>
<keyword evidence="5" id="KW-0862">Zinc</keyword>
<evidence type="ECO:0000259" key="11">
    <source>
        <dbReference type="SMART" id="SM00385"/>
    </source>
</evidence>
<comment type="caution">
    <text evidence="12">The sequence shown here is derived from an EMBL/GenBank/DDBJ whole genome shotgun (WGS) entry which is preliminary data.</text>
</comment>
<dbReference type="Gene3D" id="1.20.5.650">
    <property type="entry name" value="Single helix bin"/>
    <property type="match status" value="1"/>
</dbReference>
<evidence type="ECO:0000313" key="13">
    <source>
        <dbReference type="Proteomes" id="UP000554482"/>
    </source>
</evidence>
<dbReference type="Pfam" id="PF00382">
    <property type="entry name" value="TFIIB"/>
    <property type="match status" value="2"/>
</dbReference>
<comment type="subcellular location">
    <subcellularLocation>
        <location evidence="1">Nucleus</location>
    </subcellularLocation>
</comment>
<accession>A0A7J6WYD7</accession>
<dbReference type="GO" id="GO:0000126">
    <property type="term" value="C:transcription factor TFIIIB complex"/>
    <property type="evidence" value="ECO:0007669"/>
    <property type="project" value="TreeGrafter"/>
</dbReference>
<dbReference type="GO" id="GO:0008270">
    <property type="term" value="F:zinc ion binding"/>
    <property type="evidence" value="ECO:0007669"/>
    <property type="project" value="UniProtKB-KW"/>
</dbReference>
<evidence type="ECO:0000256" key="3">
    <source>
        <dbReference type="ARBA" id="ARBA00022723"/>
    </source>
</evidence>
<evidence type="ECO:0000256" key="5">
    <source>
        <dbReference type="ARBA" id="ARBA00022833"/>
    </source>
</evidence>
<keyword evidence="7" id="KW-0010">Activator</keyword>
<dbReference type="InterPro" id="IPR036915">
    <property type="entry name" value="Cyclin-like_sf"/>
</dbReference>
<evidence type="ECO:0000256" key="4">
    <source>
        <dbReference type="ARBA" id="ARBA00022771"/>
    </source>
</evidence>
<evidence type="ECO:0000256" key="6">
    <source>
        <dbReference type="ARBA" id="ARBA00023015"/>
    </source>
</evidence>
<dbReference type="AlphaFoldDB" id="A0A7J6WYD7"/>
<evidence type="ECO:0000313" key="12">
    <source>
        <dbReference type="EMBL" id="KAF5202093.1"/>
    </source>
</evidence>
<dbReference type="InterPro" id="IPR013763">
    <property type="entry name" value="Cyclin-like_dom"/>
</dbReference>
<feature type="domain" description="Cyclin-like" evidence="11">
    <location>
        <begin position="129"/>
        <end position="221"/>
    </location>
</feature>
<dbReference type="PANTHER" id="PTHR11618:SF4">
    <property type="entry name" value="TRANSCRIPTION FACTOR IIIB 90 KDA SUBUNIT"/>
    <property type="match status" value="1"/>
</dbReference>
<organism evidence="12 13">
    <name type="scientific">Thalictrum thalictroides</name>
    <name type="common">Rue-anemone</name>
    <name type="synonym">Anemone thalictroides</name>
    <dbReference type="NCBI Taxonomy" id="46969"/>
    <lineage>
        <taxon>Eukaryota</taxon>
        <taxon>Viridiplantae</taxon>
        <taxon>Streptophyta</taxon>
        <taxon>Embryophyta</taxon>
        <taxon>Tracheophyta</taxon>
        <taxon>Spermatophyta</taxon>
        <taxon>Magnoliopsida</taxon>
        <taxon>Ranunculales</taxon>
        <taxon>Ranunculaceae</taxon>
        <taxon>Thalictroideae</taxon>
        <taxon>Thalictrum</taxon>
    </lineage>
</organism>
<dbReference type="InterPro" id="IPR011665">
    <property type="entry name" value="BRF1_TBP-bd_dom"/>
</dbReference>
<dbReference type="PANTHER" id="PTHR11618">
    <property type="entry name" value="TRANSCRIPTION INITIATION FACTOR IIB-RELATED"/>
    <property type="match status" value="1"/>
</dbReference>
<keyword evidence="6" id="KW-0805">Transcription regulation</keyword>
<dbReference type="GO" id="GO:0000995">
    <property type="term" value="F:RNA polymerase III general transcription initiation factor activity"/>
    <property type="evidence" value="ECO:0007669"/>
    <property type="project" value="TreeGrafter"/>
</dbReference>
<evidence type="ECO:0000256" key="8">
    <source>
        <dbReference type="ARBA" id="ARBA00023163"/>
    </source>
</evidence>
<keyword evidence="9" id="KW-0539">Nucleus</keyword>
<dbReference type="GO" id="GO:0097550">
    <property type="term" value="C:transcription preinitiation complex"/>
    <property type="evidence" value="ECO:0007669"/>
    <property type="project" value="TreeGrafter"/>
</dbReference>
<evidence type="ECO:0000256" key="10">
    <source>
        <dbReference type="SAM" id="MobiDB-lite"/>
    </source>
</evidence>
<dbReference type="GO" id="GO:0017025">
    <property type="term" value="F:TBP-class protein binding"/>
    <property type="evidence" value="ECO:0007669"/>
    <property type="project" value="InterPro"/>
</dbReference>
<dbReference type="FunFam" id="1.10.472.10:FF:000066">
    <property type="entry name" value="Transcription factor IIIB subunit"/>
    <property type="match status" value="1"/>
</dbReference>
<evidence type="ECO:0000256" key="7">
    <source>
        <dbReference type="ARBA" id="ARBA00023159"/>
    </source>
</evidence>
<dbReference type="OrthoDB" id="511529at2759"/>
<dbReference type="GO" id="GO:0001006">
    <property type="term" value="F:RNA polymerase III type 3 promoter sequence-specific DNA binding"/>
    <property type="evidence" value="ECO:0007669"/>
    <property type="project" value="TreeGrafter"/>
</dbReference>
<gene>
    <name evidence="12" type="ORF">FRX31_008323</name>
</gene>
<keyword evidence="13" id="KW-1185">Reference proteome</keyword>
<feature type="compositionally biased region" description="Basic and acidic residues" evidence="10">
    <location>
        <begin position="511"/>
        <end position="534"/>
    </location>
</feature>
<keyword evidence="4" id="KW-0863">Zinc-finger</keyword>
<dbReference type="FunFam" id="1.10.472.10:FF:000007">
    <property type="entry name" value="Transcription factor IIIB 90 kDa subunit"/>
    <property type="match status" value="1"/>
</dbReference>
<evidence type="ECO:0000256" key="1">
    <source>
        <dbReference type="ARBA" id="ARBA00004123"/>
    </source>
</evidence>
<proteinExistence type="inferred from homology"/>
<dbReference type="InterPro" id="IPR013150">
    <property type="entry name" value="TFIIB_cyclin"/>
</dbReference>
<dbReference type="GO" id="GO:0070897">
    <property type="term" value="P:transcription preinitiation complex assembly"/>
    <property type="evidence" value="ECO:0007669"/>
    <property type="project" value="InterPro"/>
</dbReference>
<evidence type="ECO:0000256" key="2">
    <source>
        <dbReference type="ARBA" id="ARBA00010857"/>
    </source>
</evidence>
<dbReference type="CDD" id="cd20554">
    <property type="entry name" value="CYCLIN_TFIIIB90_rpt2"/>
    <property type="match status" value="1"/>
</dbReference>
<feature type="region of interest" description="Disordered" evidence="10">
    <location>
        <begin position="458"/>
        <end position="489"/>
    </location>
</feature>
<dbReference type="SMART" id="SM00385">
    <property type="entry name" value="CYCLIN"/>
    <property type="match status" value="2"/>
</dbReference>
<comment type="similarity">
    <text evidence="2">Belongs to the TFIIB family.</text>
</comment>
<feature type="region of interest" description="Disordered" evidence="10">
    <location>
        <begin position="511"/>
        <end position="537"/>
    </location>
</feature>
<reference evidence="12 13" key="1">
    <citation type="submission" date="2020-06" db="EMBL/GenBank/DDBJ databases">
        <title>Transcriptomic and genomic resources for Thalictrum thalictroides and T. hernandezii: Facilitating candidate gene discovery in an emerging model plant lineage.</title>
        <authorList>
            <person name="Arias T."/>
            <person name="Riano-Pachon D.M."/>
            <person name="Di Stilio V.S."/>
        </authorList>
    </citation>
    <scope>NUCLEOTIDE SEQUENCE [LARGE SCALE GENOMIC DNA]</scope>
    <source>
        <strain evidence="13">cv. WT478/WT964</strain>
        <tissue evidence="12">Leaves</tissue>
    </source>
</reference>
<protein>
    <submittedName>
        <fullName evidence="12">Transcription factor iiib subunit</fullName>
    </submittedName>
</protein>
<dbReference type="EMBL" id="JABWDY010008603">
    <property type="protein sequence ID" value="KAF5202093.1"/>
    <property type="molecule type" value="Genomic_DNA"/>
</dbReference>
<sequence length="678" mass="75258">MVGSIVRSVESGCSESYQRTLDKGKDQIIYLVENLGISNGGSITDEASKYYRIAVDRNFTRGRGRTTTLVAAVCLYIACRLNKHAYLLIDFSEELRVNVYVLGALFLQLCEKLRLEKHPILMKPVDPSLFISRFTDRLLGGEQDNGFTRKRNAEVSNTALRIIASMKRDWMQTGRKPSGLCGAAVYISAHSYGLKCSKSDIANVVHICEATLTKRLIEFENTESGGLTIKEFIEKAEAEKDMGSRQPSNLGMKSSGEIELLCEHKNDSKKPDIFAHGLCKNCYENFVELSGGLQGGSDPPAFQRAERNRIAKESADETAKDAEMCEKEADPFSQPNQDMNVTEKVGSVQSEGDVNGSQAVEEGACGKSNEHVYVDNVAGDESESLSDIDDVEVNGYLHDEDEKRLKTILWETLNREYVEEEAAKKAANEAYAAKFQNGSDELLAAHELAAATAAAVAKSRKERQQKRASEAKNVAPPRTPAEATGQMLKKRKLSSKINYDVLDQLFDDTDTNKIKSSSHEDANIQKHTQGKDDFPSAFVENDDYIGQEDEYGDGYTAPGMYGDDLYLGNEEENEYGYEDYGRMMMWAEYEIICFQAGEKDEGWVEGGFLMLKLFNQGVRLAGLKPTASKAPVAKQRANQLGECGQGETNTTSPSLLNVSWWNMTVVCKPSCRHVVMYK</sequence>